<dbReference type="EC" id="1.4.3.3" evidence="6"/>
<dbReference type="Pfam" id="PF01266">
    <property type="entry name" value="DAO"/>
    <property type="match status" value="2"/>
</dbReference>
<dbReference type="SUPFAM" id="SSF54373">
    <property type="entry name" value="FAD-linked reductases, C-terminal domain"/>
    <property type="match status" value="1"/>
</dbReference>
<dbReference type="Gene3D" id="3.40.50.720">
    <property type="entry name" value="NAD(P)-binding Rossmann-like Domain"/>
    <property type="match status" value="2"/>
</dbReference>
<comment type="caution">
    <text evidence="10">The sequence shown here is derived from an EMBL/GenBank/DDBJ whole genome shotgun (WGS) entry which is preliminary data.</text>
</comment>
<name>A0ABW8YLU7_9SPHN</name>
<evidence type="ECO:0000313" key="11">
    <source>
        <dbReference type="Proteomes" id="UP001629244"/>
    </source>
</evidence>
<feature type="domain" description="FAD dependent oxidoreductase" evidence="9">
    <location>
        <begin position="122"/>
        <end position="371"/>
    </location>
</feature>
<evidence type="ECO:0000259" key="9">
    <source>
        <dbReference type="Pfam" id="PF01266"/>
    </source>
</evidence>
<dbReference type="RefSeq" id="WP_408078094.1">
    <property type="nucleotide sequence ID" value="NZ_JBELQC010000001.1"/>
</dbReference>
<evidence type="ECO:0000256" key="8">
    <source>
        <dbReference type="ARBA" id="ARBA00049547"/>
    </source>
</evidence>
<accession>A0ABW8YLU7</accession>
<dbReference type="Proteomes" id="UP001629244">
    <property type="component" value="Unassembled WGS sequence"/>
</dbReference>
<dbReference type="InterPro" id="IPR006076">
    <property type="entry name" value="FAD-dep_OxRdtase"/>
</dbReference>
<keyword evidence="3" id="KW-0285">Flavoprotein</keyword>
<dbReference type="PROSITE" id="PS51318">
    <property type="entry name" value="TAT"/>
    <property type="match status" value="1"/>
</dbReference>
<proteinExistence type="inferred from homology"/>
<protein>
    <recommendedName>
        <fullName evidence="7">D-amino-acid oxidase</fullName>
        <ecNumber evidence="6">1.4.3.3</ecNumber>
    </recommendedName>
</protein>
<evidence type="ECO:0000256" key="2">
    <source>
        <dbReference type="ARBA" id="ARBA00006730"/>
    </source>
</evidence>
<feature type="domain" description="FAD dependent oxidoreductase" evidence="9">
    <location>
        <begin position="51"/>
        <end position="113"/>
    </location>
</feature>
<comment type="catalytic activity">
    <reaction evidence="8">
        <text>a D-alpha-amino acid + O2 + H2O = a 2-oxocarboxylate + H2O2 + NH4(+)</text>
        <dbReference type="Rhea" id="RHEA:21816"/>
        <dbReference type="ChEBI" id="CHEBI:15377"/>
        <dbReference type="ChEBI" id="CHEBI:15379"/>
        <dbReference type="ChEBI" id="CHEBI:16240"/>
        <dbReference type="ChEBI" id="CHEBI:28938"/>
        <dbReference type="ChEBI" id="CHEBI:35179"/>
        <dbReference type="ChEBI" id="CHEBI:59871"/>
        <dbReference type="EC" id="1.4.3.3"/>
    </reaction>
    <physiologicalReaction direction="left-to-right" evidence="8">
        <dbReference type="Rhea" id="RHEA:21817"/>
    </physiologicalReaction>
</comment>
<comment type="cofactor">
    <cofactor evidence="1">
        <name>FAD</name>
        <dbReference type="ChEBI" id="CHEBI:57692"/>
    </cofactor>
</comment>
<keyword evidence="4" id="KW-0274">FAD</keyword>
<dbReference type="SUPFAM" id="SSF51971">
    <property type="entry name" value="Nucleotide-binding domain"/>
    <property type="match status" value="1"/>
</dbReference>
<gene>
    <name evidence="10" type="ORF">ABS767_09415</name>
</gene>
<dbReference type="PANTHER" id="PTHR11530">
    <property type="entry name" value="D-AMINO ACID OXIDASE"/>
    <property type="match status" value="1"/>
</dbReference>
<evidence type="ECO:0000256" key="6">
    <source>
        <dbReference type="ARBA" id="ARBA00039101"/>
    </source>
</evidence>
<dbReference type="EMBL" id="JBELQC010000001">
    <property type="protein sequence ID" value="MFL9841179.1"/>
    <property type="molecule type" value="Genomic_DNA"/>
</dbReference>
<evidence type="ECO:0000313" key="10">
    <source>
        <dbReference type="EMBL" id="MFL9841179.1"/>
    </source>
</evidence>
<comment type="similarity">
    <text evidence="2">Belongs to the DAMOX/DASOX family.</text>
</comment>
<dbReference type="Gene3D" id="3.30.9.10">
    <property type="entry name" value="D-Amino Acid Oxidase, subunit A, domain 2"/>
    <property type="match status" value="1"/>
</dbReference>
<evidence type="ECO:0000256" key="7">
    <source>
        <dbReference type="ARBA" id="ARBA00039751"/>
    </source>
</evidence>
<reference evidence="10 11" key="1">
    <citation type="submission" date="2024-06" db="EMBL/GenBank/DDBJ databases">
        <authorList>
            <person name="Kaempfer P."/>
            <person name="Viver T."/>
        </authorList>
    </citation>
    <scope>NUCLEOTIDE SEQUENCE [LARGE SCALE GENOMIC DNA]</scope>
    <source>
        <strain evidence="10 11">ST-64</strain>
    </source>
</reference>
<dbReference type="InterPro" id="IPR023209">
    <property type="entry name" value="DAO"/>
</dbReference>
<dbReference type="InterPro" id="IPR006311">
    <property type="entry name" value="TAT_signal"/>
</dbReference>
<organism evidence="10 11">
    <name type="scientific">Sphingomonas plantiphila</name>
    <dbReference type="NCBI Taxonomy" id="3163295"/>
    <lineage>
        <taxon>Bacteria</taxon>
        <taxon>Pseudomonadati</taxon>
        <taxon>Pseudomonadota</taxon>
        <taxon>Alphaproteobacteria</taxon>
        <taxon>Sphingomonadales</taxon>
        <taxon>Sphingomonadaceae</taxon>
        <taxon>Sphingomonas</taxon>
    </lineage>
</organism>
<dbReference type="PANTHER" id="PTHR11530:SF11">
    <property type="entry name" value="D-ASPARTATE OXIDASE"/>
    <property type="match status" value="1"/>
</dbReference>
<dbReference type="GO" id="GO:0016491">
    <property type="term" value="F:oxidoreductase activity"/>
    <property type="evidence" value="ECO:0007669"/>
    <property type="project" value="UniProtKB-KW"/>
</dbReference>
<evidence type="ECO:0000256" key="5">
    <source>
        <dbReference type="ARBA" id="ARBA00023002"/>
    </source>
</evidence>
<keyword evidence="5 10" id="KW-0560">Oxidoreductase</keyword>
<evidence type="ECO:0000256" key="3">
    <source>
        <dbReference type="ARBA" id="ARBA00022630"/>
    </source>
</evidence>
<keyword evidence="11" id="KW-1185">Reference proteome</keyword>
<sequence>MPIELDVTPSAPPFAADRLSRRGMLGVTAGGLLASGCATTSTRTTAARSACLPPVHASADRVIRTVAGLRPFRPAGFRVEREALGETALVHNYGHGGAGITLSWGTSRLATALGLPGHRGPVAVLGAGVVALTTARLVQEAGYPVTLYAEQLPPHTTSNIAGGQIHAYGHFDSDAVTSEWRAQLDAAYDYSVRRFQIMAGDEYGIHWLPTYVGGGSRGGPHMPDFRILDRSEHPFALDSVARYQTMYVETGRFLRTLSRDIQIAGGRFVVRRFAAAAEVAALPERLVFNCTGLGAGALFGDASLYPIRGQLAILLPQPEVRYAYNGAAGYMFPRADGIVVGGTYEKHVADPTPQPQDIADILTSMNGLFSGFRCS</sequence>
<evidence type="ECO:0000256" key="1">
    <source>
        <dbReference type="ARBA" id="ARBA00001974"/>
    </source>
</evidence>
<evidence type="ECO:0000256" key="4">
    <source>
        <dbReference type="ARBA" id="ARBA00022827"/>
    </source>
</evidence>